<reference evidence="3" key="1">
    <citation type="submission" date="2017-02" db="EMBL/GenBank/DDBJ databases">
        <authorList>
            <person name="Daims H."/>
        </authorList>
    </citation>
    <scope>NUCLEOTIDE SEQUENCE [LARGE SCALE GENOMIC DNA]</scope>
</reference>
<feature type="domain" description="Transglycosylase SLT" evidence="1">
    <location>
        <begin position="56"/>
        <end position="176"/>
    </location>
</feature>
<dbReference type="RefSeq" id="WP_256969417.1">
    <property type="nucleotide sequence ID" value="NZ_FUKJ01000003.1"/>
</dbReference>
<dbReference type="CDD" id="cd16894">
    <property type="entry name" value="MltD-like"/>
    <property type="match status" value="1"/>
</dbReference>
<dbReference type="InterPro" id="IPR008258">
    <property type="entry name" value="Transglycosylase_SLT_dom_1"/>
</dbReference>
<dbReference type="Gene3D" id="1.10.530.10">
    <property type="match status" value="1"/>
</dbReference>
<dbReference type="EMBL" id="FUKJ01000003">
    <property type="protein sequence ID" value="SJM89059.1"/>
    <property type="molecule type" value="Genomic_DNA"/>
</dbReference>
<dbReference type="AlphaFoldDB" id="A0A1R4GZN8"/>
<evidence type="ECO:0000313" key="3">
    <source>
        <dbReference type="Proteomes" id="UP000195442"/>
    </source>
</evidence>
<protein>
    <submittedName>
        <fullName evidence="2">FHA domain-containing protein</fullName>
    </submittedName>
</protein>
<accession>A0A1R4GZN8</accession>
<gene>
    <name evidence="2" type="ORF">CRENPOLYSF2_1000002</name>
</gene>
<keyword evidence="3" id="KW-1185">Reference proteome</keyword>
<dbReference type="Pfam" id="PF01464">
    <property type="entry name" value="SLT"/>
    <property type="match status" value="1"/>
</dbReference>
<dbReference type="Proteomes" id="UP000195442">
    <property type="component" value="Unassembled WGS sequence"/>
</dbReference>
<sequence>MIIKVAREFGESELELPDGFVEEVKRYIKYWQGSSRMPQAMARFEQNNYAPDVIAALEKESLPLHFMFLPLQESNYNTQAIGPETRFGVAKGAWQFLASTGQEYGLSAGPLANVREYDEQDARFDFKKSTKAGAKYLKYIYSTEAQASGLLVMADYNYGHNRVRSMIKRMPDNPRDKNFWKFIQRYQIPKETYDYVFYIFAAAVIGEDPKHFGFTFKSPLLHAPKDQSEKG</sequence>
<dbReference type="SUPFAM" id="SSF53955">
    <property type="entry name" value="Lysozyme-like"/>
    <property type="match status" value="1"/>
</dbReference>
<organism evidence="2 3">
    <name type="scientific">Crenothrix polyspora</name>
    <dbReference type="NCBI Taxonomy" id="360316"/>
    <lineage>
        <taxon>Bacteria</taxon>
        <taxon>Pseudomonadati</taxon>
        <taxon>Pseudomonadota</taxon>
        <taxon>Gammaproteobacteria</taxon>
        <taxon>Methylococcales</taxon>
        <taxon>Crenotrichaceae</taxon>
        <taxon>Crenothrix</taxon>
    </lineage>
</organism>
<evidence type="ECO:0000259" key="1">
    <source>
        <dbReference type="Pfam" id="PF01464"/>
    </source>
</evidence>
<evidence type="ECO:0000313" key="2">
    <source>
        <dbReference type="EMBL" id="SJM89059.1"/>
    </source>
</evidence>
<dbReference type="InterPro" id="IPR023346">
    <property type="entry name" value="Lysozyme-like_dom_sf"/>
</dbReference>
<proteinExistence type="predicted"/>
<name>A0A1R4GZN8_9GAMM</name>